<feature type="region of interest" description="Disordered" evidence="1">
    <location>
        <begin position="11"/>
        <end position="151"/>
    </location>
</feature>
<dbReference type="AlphaFoldDB" id="A0ABD0MJR1"/>
<feature type="compositionally biased region" description="Basic and acidic residues" evidence="1">
    <location>
        <begin position="140"/>
        <end position="151"/>
    </location>
</feature>
<organism evidence="2 3">
    <name type="scientific">Cirrhinus mrigala</name>
    <name type="common">Mrigala</name>
    <dbReference type="NCBI Taxonomy" id="683832"/>
    <lineage>
        <taxon>Eukaryota</taxon>
        <taxon>Metazoa</taxon>
        <taxon>Chordata</taxon>
        <taxon>Craniata</taxon>
        <taxon>Vertebrata</taxon>
        <taxon>Euteleostomi</taxon>
        <taxon>Actinopterygii</taxon>
        <taxon>Neopterygii</taxon>
        <taxon>Teleostei</taxon>
        <taxon>Ostariophysi</taxon>
        <taxon>Cypriniformes</taxon>
        <taxon>Cyprinidae</taxon>
        <taxon>Labeoninae</taxon>
        <taxon>Labeonini</taxon>
        <taxon>Cirrhinus</taxon>
    </lineage>
</organism>
<sequence length="151" mass="16121">MDTGSLYWWGFGGGWTPGRTSNSVQGGSDGGRIHEGDRTIQDRSDGERIHGGDRRVQGGSDIGRSQGGDRRDSEQEEPDETQAAAMVVAHGGADGGRSHGGGRADNFRGATNGGGGGAQQSQRDGAMRHSRRSGVLSRWWDGDRPRESWRD</sequence>
<keyword evidence="3" id="KW-1185">Reference proteome</keyword>
<protein>
    <submittedName>
        <fullName evidence="2">Uncharacterized protein</fullName>
    </submittedName>
</protein>
<accession>A0ABD0MJR1</accession>
<evidence type="ECO:0000256" key="1">
    <source>
        <dbReference type="SAM" id="MobiDB-lite"/>
    </source>
</evidence>
<gene>
    <name evidence="2" type="ORF">M9458_055796</name>
</gene>
<feature type="compositionally biased region" description="Gly residues" evidence="1">
    <location>
        <begin position="92"/>
        <end position="103"/>
    </location>
</feature>
<proteinExistence type="predicted"/>
<reference evidence="2 3" key="1">
    <citation type="submission" date="2024-05" db="EMBL/GenBank/DDBJ databases">
        <title>Genome sequencing and assembly of Indian major carp, Cirrhinus mrigala (Hamilton, 1822).</title>
        <authorList>
            <person name="Mohindra V."/>
            <person name="Chowdhury L.M."/>
            <person name="Lal K."/>
            <person name="Jena J.K."/>
        </authorList>
    </citation>
    <scope>NUCLEOTIDE SEQUENCE [LARGE SCALE GENOMIC DNA]</scope>
    <source>
        <strain evidence="2">CM1030</strain>
        <tissue evidence="2">Blood</tissue>
    </source>
</reference>
<evidence type="ECO:0000313" key="2">
    <source>
        <dbReference type="EMBL" id="KAL0148992.1"/>
    </source>
</evidence>
<feature type="compositionally biased region" description="Basic and acidic residues" evidence="1">
    <location>
        <begin position="31"/>
        <end position="56"/>
    </location>
</feature>
<dbReference type="Proteomes" id="UP001529510">
    <property type="component" value="Unassembled WGS sequence"/>
</dbReference>
<dbReference type="EMBL" id="JAMKFB020000562">
    <property type="protein sequence ID" value="KAL0148992.1"/>
    <property type="molecule type" value="Genomic_DNA"/>
</dbReference>
<comment type="caution">
    <text evidence="2">The sequence shown here is derived from an EMBL/GenBank/DDBJ whole genome shotgun (WGS) entry which is preliminary data.</text>
</comment>
<evidence type="ECO:0000313" key="3">
    <source>
        <dbReference type="Proteomes" id="UP001529510"/>
    </source>
</evidence>
<name>A0ABD0MJR1_CIRMR</name>